<dbReference type="SUPFAM" id="SSF47616">
    <property type="entry name" value="GST C-terminal domain-like"/>
    <property type="match status" value="1"/>
</dbReference>
<dbReference type="GO" id="GO:0016324">
    <property type="term" value="C:apical plasma membrane"/>
    <property type="evidence" value="ECO:0007669"/>
    <property type="project" value="TreeGrafter"/>
</dbReference>
<dbReference type="InterPro" id="IPR036282">
    <property type="entry name" value="Glutathione-S-Trfase_C_sf"/>
</dbReference>
<dbReference type="PANTHER" id="PTHR43920">
    <property type="entry name" value="CHLORIDE INTRACELLULAR CHANNEL, ISOFORM A"/>
    <property type="match status" value="1"/>
</dbReference>
<evidence type="ECO:0000313" key="1">
    <source>
        <dbReference type="EMBL" id="KAK0395423.1"/>
    </source>
</evidence>
<accession>A0AA39GXJ9</accession>
<dbReference type="Proteomes" id="UP001175271">
    <property type="component" value="Unassembled WGS sequence"/>
</dbReference>
<proteinExistence type="predicted"/>
<dbReference type="AlphaFoldDB" id="A0AA39GXJ9"/>
<comment type="caution">
    <text evidence="1">The sequence shown here is derived from an EMBL/GenBank/DDBJ whole genome shotgun (WGS) entry which is preliminary data.</text>
</comment>
<dbReference type="PANTHER" id="PTHR43920:SF10">
    <property type="entry name" value="CHLORIDE INTRACELLULAR CHANNEL EXL-1"/>
    <property type="match status" value="1"/>
</dbReference>
<reference evidence="1" key="1">
    <citation type="submission" date="2023-06" db="EMBL/GenBank/DDBJ databases">
        <title>Genomic analysis of the entomopathogenic nematode Steinernema hermaphroditum.</title>
        <authorList>
            <person name="Schwarz E.M."/>
            <person name="Heppert J.K."/>
            <person name="Baniya A."/>
            <person name="Schwartz H.T."/>
            <person name="Tan C.-H."/>
            <person name="Antoshechkin I."/>
            <person name="Sternberg P.W."/>
            <person name="Goodrich-Blair H."/>
            <person name="Dillman A.R."/>
        </authorList>
    </citation>
    <scope>NUCLEOTIDE SEQUENCE</scope>
    <source>
        <strain evidence="1">PS9179</strain>
        <tissue evidence="1">Whole animal</tissue>
    </source>
</reference>
<name>A0AA39GXJ9_9BILA</name>
<dbReference type="GO" id="GO:0005737">
    <property type="term" value="C:cytoplasm"/>
    <property type="evidence" value="ECO:0007669"/>
    <property type="project" value="TreeGrafter"/>
</dbReference>
<dbReference type="Gene3D" id="1.20.1050.10">
    <property type="match status" value="1"/>
</dbReference>
<gene>
    <name evidence="1" type="ORF">QR680_001274</name>
</gene>
<protein>
    <recommendedName>
        <fullName evidence="3">GST C-terminal domain-containing protein</fullName>
    </recommendedName>
</protein>
<evidence type="ECO:0008006" key="3">
    <source>
        <dbReference type="Google" id="ProtNLM"/>
    </source>
</evidence>
<evidence type="ECO:0000313" key="2">
    <source>
        <dbReference type="Proteomes" id="UP001175271"/>
    </source>
</evidence>
<dbReference type="GO" id="GO:0005254">
    <property type="term" value="F:chloride channel activity"/>
    <property type="evidence" value="ECO:0007669"/>
    <property type="project" value="TreeGrafter"/>
</dbReference>
<organism evidence="1 2">
    <name type="scientific">Steinernema hermaphroditum</name>
    <dbReference type="NCBI Taxonomy" id="289476"/>
    <lineage>
        <taxon>Eukaryota</taxon>
        <taxon>Metazoa</taxon>
        <taxon>Ecdysozoa</taxon>
        <taxon>Nematoda</taxon>
        <taxon>Chromadorea</taxon>
        <taxon>Rhabditida</taxon>
        <taxon>Tylenchina</taxon>
        <taxon>Panagrolaimomorpha</taxon>
        <taxon>Strongyloidoidea</taxon>
        <taxon>Steinernematidae</taxon>
        <taxon>Steinernema</taxon>
    </lineage>
</organism>
<sequence length="210" mass="24119">MPGWIAETARDMTDTVELWVKAGSDGERLGGDGEDITLSYEDEIVDYVEKAFPYPSLKHLPGEADNVTADLFRIFCFFIKEVNTDPKALTNELIRIDRFLGETDTSFLTGNEIKLIDCKVLSRLHSIRIACKTLKEFEIPVDLHNLWHYMESGYNSEAFTKSCPSDQEIVMYWAERPDTPNLLSSQKRAQLCRQRPLFTFIVPKDTRKSE</sequence>
<dbReference type="EMBL" id="JAUCMV010000005">
    <property type="protein sequence ID" value="KAK0395423.1"/>
    <property type="molecule type" value="Genomic_DNA"/>
</dbReference>
<keyword evidence="2" id="KW-1185">Reference proteome</keyword>